<dbReference type="SUPFAM" id="SSF56784">
    <property type="entry name" value="HAD-like"/>
    <property type="match status" value="1"/>
</dbReference>
<protein>
    <submittedName>
        <fullName evidence="1">HAD family hydrolase</fullName>
    </submittedName>
</protein>
<gene>
    <name evidence="1" type="ORF">H2021_03610</name>
</gene>
<feature type="non-terminal residue" evidence="1">
    <location>
        <position position="83"/>
    </location>
</feature>
<sequence>MPNIKLITFDLDDTFWDISPVIIKAEMATRSYLESHIGKQDWGSMSDFLSYRIELIKEDPSYEWDIGALRKKIYENKIKKAAM</sequence>
<dbReference type="GO" id="GO:0016787">
    <property type="term" value="F:hydrolase activity"/>
    <property type="evidence" value="ECO:0007669"/>
    <property type="project" value="UniProtKB-KW"/>
</dbReference>
<dbReference type="Gene3D" id="3.40.50.1000">
    <property type="entry name" value="HAD superfamily/HAD-like"/>
    <property type="match status" value="1"/>
</dbReference>
<organism evidence="1 2">
    <name type="scientific">SAR86 cluster bacterium</name>
    <dbReference type="NCBI Taxonomy" id="2030880"/>
    <lineage>
        <taxon>Bacteria</taxon>
        <taxon>Pseudomonadati</taxon>
        <taxon>Pseudomonadota</taxon>
        <taxon>Gammaproteobacteria</taxon>
        <taxon>SAR86 cluster</taxon>
    </lineage>
</organism>
<reference evidence="1 2" key="1">
    <citation type="submission" date="2020-06" db="EMBL/GenBank/DDBJ databases">
        <title>Dysbiosis in marine aquaculture revealed through microbiome analysis: reverse ecology for environmental sustainability.</title>
        <authorList>
            <person name="Haro-Moreno J.M."/>
            <person name="Coutinho F.H."/>
            <person name="Zaragoza-Solas A."/>
            <person name="Picazo A."/>
            <person name="Almagro-Moreno S."/>
            <person name="Lopez-Perez M."/>
        </authorList>
    </citation>
    <scope>NUCLEOTIDE SEQUENCE [LARGE SCALE GENOMIC DNA]</scope>
    <source>
        <strain evidence="1">MCMED-G42</strain>
    </source>
</reference>
<evidence type="ECO:0000313" key="2">
    <source>
        <dbReference type="Proteomes" id="UP000585327"/>
    </source>
</evidence>
<proteinExistence type="predicted"/>
<dbReference type="Proteomes" id="UP000585327">
    <property type="component" value="Unassembled WGS sequence"/>
</dbReference>
<dbReference type="InterPro" id="IPR036412">
    <property type="entry name" value="HAD-like_sf"/>
</dbReference>
<dbReference type="Gene3D" id="1.20.120.1600">
    <property type="match status" value="1"/>
</dbReference>
<evidence type="ECO:0000313" key="1">
    <source>
        <dbReference type="EMBL" id="MBA4724287.1"/>
    </source>
</evidence>
<dbReference type="InterPro" id="IPR023214">
    <property type="entry name" value="HAD_sf"/>
</dbReference>
<keyword evidence="1" id="KW-0378">Hydrolase</keyword>
<accession>A0A838YH87</accession>
<comment type="caution">
    <text evidence="1">The sequence shown here is derived from an EMBL/GenBank/DDBJ whole genome shotgun (WGS) entry which is preliminary data.</text>
</comment>
<dbReference type="AlphaFoldDB" id="A0A838YH87"/>
<dbReference type="EMBL" id="JACETM010000040">
    <property type="protein sequence ID" value="MBA4724287.1"/>
    <property type="molecule type" value="Genomic_DNA"/>
</dbReference>
<name>A0A838YH87_9GAMM</name>